<evidence type="ECO:0000313" key="6">
    <source>
        <dbReference type="EMBL" id="TYS56938.1"/>
    </source>
</evidence>
<keyword evidence="2" id="KW-0808">Transferase</keyword>
<dbReference type="Gene3D" id="1.10.287.130">
    <property type="match status" value="1"/>
</dbReference>
<dbReference type="EMBL" id="LGUE01000001">
    <property type="protein sequence ID" value="KON91225.1"/>
    <property type="molecule type" value="Genomic_DNA"/>
</dbReference>
<dbReference type="Pfam" id="PF14689">
    <property type="entry name" value="SPOB_a"/>
    <property type="match status" value="1"/>
</dbReference>
<evidence type="ECO:0000256" key="2">
    <source>
        <dbReference type="ARBA" id="ARBA00022679"/>
    </source>
</evidence>
<proteinExistence type="predicted"/>
<dbReference type="InterPro" id="IPR016120">
    <property type="entry name" value="Sig_transdc_His_kin_SpoOB"/>
</dbReference>
<evidence type="ECO:0000259" key="4">
    <source>
        <dbReference type="SMART" id="SM01317"/>
    </source>
</evidence>
<accession>A0A0M0GMS1</accession>
<dbReference type="SUPFAM" id="SSF55890">
    <property type="entry name" value="Sporulation response regulatory protein Spo0B"/>
    <property type="match status" value="1"/>
</dbReference>
<dbReference type="SMART" id="SM01317">
    <property type="entry name" value="SPOB_ab"/>
    <property type="match status" value="1"/>
</dbReference>
<keyword evidence="3" id="KW-0418">Kinase</keyword>
<evidence type="ECO:0000313" key="5">
    <source>
        <dbReference type="EMBL" id="KON91225.1"/>
    </source>
</evidence>
<dbReference type="OrthoDB" id="2375606at2"/>
<protein>
    <submittedName>
        <fullName evidence="6">Sporulation protein</fullName>
    </submittedName>
</protein>
<dbReference type="Pfam" id="PF14682">
    <property type="entry name" value="SPOB_ab"/>
    <property type="match status" value="1"/>
</dbReference>
<dbReference type="InterPro" id="IPR016122">
    <property type="entry name" value="SpoOB_C"/>
</dbReference>
<evidence type="ECO:0000313" key="7">
    <source>
        <dbReference type="Proteomes" id="UP000037405"/>
    </source>
</evidence>
<evidence type="ECO:0000256" key="1">
    <source>
        <dbReference type="ARBA" id="ARBA00022553"/>
    </source>
</evidence>
<dbReference type="Proteomes" id="UP000322997">
    <property type="component" value="Unassembled WGS sequence"/>
</dbReference>
<evidence type="ECO:0000313" key="8">
    <source>
        <dbReference type="Proteomes" id="UP000322997"/>
    </source>
</evidence>
<dbReference type="RefSeq" id="WP_053426442.1">
    <property type="nucleotide sequence ID" value="NZ_BSED01000008.1"/>
</dbReference>
<organism evidence="5 7">
    <name type="scientific">Rossellomorea marisflavi</name>
    <dbReference type="NCBI Taxonomy" id="189381"/>
    <lineage>
        <taxon>Bacteria</taxon>
        <taxon>Bacillati</taxon>
        <taxon>Bacillota</taxon>
        <taxon>Bacilli</taxon>
        <taxon>Bacillales</taxon>
        <taxon>Bacillaceae</taxon>
        <taxon>Rossellomorea</taxon>
    </lineage>
</organism>
<evidence type="ECO:0000256" key="3">
    <source>
        <dbReference type="ARBA" id="ARBA00022777"/>
    </source>
</evidence>
<dbReference type="GeneID" id="89535461"/>
<dbReference type="PATRIC" id="fig|189381.12.peg.359"/>
<gene>
    <name evidence="5" type="ORF">AF331_01410</name>
    <name evidence="6" type="ORF">FZC83_05070</name>
</gene>
<name>A0A0M0GMS1_9BACI</name>
<dbReference type="STRING" id="189381.GCA_900166615_04032"/>
<dbReference type="InterPro" id="IPR039506">
    <property type="entry name" value="SPOB_a"/>
</dbReference>
<dbReference type="Proteomes" id="UP000037405">
    <property type="component" value="Unassembled WGS sequence"/>
</dbReference>
<dbReference type="InterPro" id="IPR037100">
    <property type="entry name" value="Spo0B_C_sf"/>
</dbReference>
<reference evidence="6 8" key="3">
    <citation type="submission" date="2019-08" db="EMBL/GenBank/DDBJ databases">
        <title>Bacillus genomes from the desert of Cuatro Cienegas, Coahuila.</title>
        <authorList>
            <person name="Olmedo-Alvarez G."/>
        </authorList>
    </citation>
    <scope>NUCLEOTIDE SEQUENCE [LARGE SCALE GENOMIC DNA]</scope>
    <source>
        <strain evidence="6 8">CH108_3D</strain>
    </source>
</reference>
<reference evidence="7" key="1">
    <citation type="submission" date="2015-07" db="EMBL/GenBank/DDBJ databases">
        <title>Fjat-14235 jcm11544.</title>
        <authorList>
            <person name="Liu B."/>
            <person name="Wang J."/>
            <person name="Zhu Y."/>
            <person name="Liu G."/>
            <person name="Chen Q."/>
            <person name="Chen Z."/>
            <person name="Lan J."/>
            <person name="Che J."/>
            <person name="Ge C."/>
            <person name="Shi H."/>
            <person name="Pan Z."/>
            <person name="Liu X."/>
        </authorList>
    </citation>
    <scope>NUCLEOTIDE SEQUENCE [LARGE SCALE GENOMIC DNA]</scope>
    <source>
        <strain evidence="7">JCM 11544</strain>
    </source>
</reference>
<comment type="caution">
    <text evidence="5">The sequence shown here is derived from an EMBL/GenBank/DDBJ whole genome shotgun (WGS) entry which is preliminary data.</text>
</comment>
<dbReference type="Gene3D" id="3.30.565.30">
    <property type="entry name" value="Sporulation initiation phosphotransferase B (SpoOB), C-terminal domain"/>
    <property type="match status" value="1"/>
</dbReference>
<reference evidence="5" key="2">
    <citation type="submission" date="2015-07" db="EMBL/GenBank/DDBJ databases">
        <title>MeaNS - Measles Nucleotide Surveillance Program.</title>
        <authorList>
            <person name="Tran T."/>
            <person name="Druce J."/>
        </authorList>
    </citation>
    <scope>NUCLEOTIDE SEQUENCE</scope>
    <source>
        <strain evidence="5">JCM 11544</strain>
    </source>
</reference>
<keyword evidence="1" id="KW-0597">Phosphoprotein</keyword>
<dbReference type="EMBL" id="VTEQ01000001">
    <property type="protein sequence ID" value="TYS56938.1"/>
    <property type="molecule type" value="Genomic_DNA"/>
</dbReference>
<dbReference type="GO" id="GO:0000155">
    <property type="term" value="F:phosphorelay sensor kinase activity"/>
    <property type="evidence" value="ECO:0007669"/>
    <property type="project" value="InterPro"/>
</dbReference>
<feature type="domain" description="Sporulation initiation phosphotransferase B C-terminal" evidence="4">
    <location>
        <begin position="59"/>
        <end position="171"/>
    </location>
</feature>
<keyword evidence="7" id="KW-1185">Reference proteome</keyword>
<dbReference type="AlphaFoldDB" id="A0A0M0GMS1"/>
<sequence>MSRKWDVVEVLRHARHDWMNDLQLIKGNLDLNRIDRAKQVIEEMVLAAQNESKLSNLKLPLLTEWILTYNWSGSMIKLDFEILDCTADHGLDDQGLVSWCTRFVDELVQCVSGNGENQLSILLHITKDAPRFIFDFTGILSHAGAMKEWLENERRNGTNISIEQIEEEVLVFHVSL</sequence>